<dbReference type="Proteomes" id="UP000000768">
    <property type="component" value="Chromosome 1"/>
</dbReference>
<accession>A0A1Z5S742</accession>
<dbReference type="InterPro" id="IPR000742">
    <property type="entry name" value="EGF"/>
</dbReference>
<evidence type="ECO:0000313" key="6">
    <source>
        <dbReference type="Proteomes" id="UP000000768"/>
    </source>
</evidence>
<gene>
    <name evidence="5" type="ORF">SORBI_3001G243666</name>
</gene>
<dbReference type="PANTHER" id="PTHR33881">
    <property type="entry name" value="NEUROGENIC LOCUS NOTCH-LIKE PROTEIN"/>
    <property type="match status" value="1"/>
</dbReference>
<feature type="signal peptide" evidence="3">
    <location>
        <begin position="1"/>
        <end position="40"/>
    </location>
</feature>
<evidence type="ECO:0000313" key="5">
    <source>
        <dbReference type="EMBL" id="OQU91752.1"/>
    </source>
</evidence>
<comment type="caution">
    <text evidence="1">Lacks conserved residue(s) required for the propagation of feature annotation.</text>
</comment>
<dbReference type="InParanoid" id="A0A1Z5S742"/>
<feature type="region of interest" description="Disordered" evidence="2">
    <location>
        <begin position="203"/>
        <end position="225"/>
    </location>
</feature>
<keyword evidence="6" id="KW-1185">Reference proteome</keyword>
<organism evidence="5 6">
    <name type="scientific">Sorghum bicolor</name>
    <name type="common">Sorghum</name>
    <name type="synonym">Sorghum vulgare</name>
    <dbReference type="NCBI Taxonomy" id="4558"/>
    <lineage>
        <taxon>Eukaryota</taxon>
        <taxon>Viridiplantae</taxon>
        <taxon>Streptophyta</taxon>
        <taxon>Embryophyta</taxon>
        <taxon>Tracheophyta</taxon>
        <taxon>Spermatophyta</taxon>
        <taxon>Magnoliopsida</taxon>
        <taxon>Liliopsida</taxon>
        <taxon>Poales</taxon>
        <taxon>Poaceae</taxon>
        <taxon>PACMAD clade</taxon>
        <taxon>Panicoideae</taxon>
        <taxon>Andropogonodae</taxon>
        <taxon>Andropogoneae</taxon>
        <taxon>Sorghinae</taxon>
        <taxon>Sorghum</taxon>
    </lineage>
</organism>
<reference evidence="5 6" key="1">
    <citation type="journal article" date="2009" name="Nature">
        <title>The Sorghum bicolor genome and the diversification of grasses.</title>
        <authorList>
            <person name="Paterson A.H."/>
            <person name="Bowers J.E."/>
            <person name="Bruggmann R."/>
            <person name="Dubchak I."/>
            <person name="Grimwood J."/>
            <person name="Gundlach H."/>
            <person name="Haberer G."/>
            <person name="Hellsten U."/>
            <person name="Mitros T."/>
            <person name="Poliakov A."/>
            <person name="Schmutz J."/>
            <person name="Spannagl M."/>
            <person name="Tang H."/>
            <person name="Wang X."/>
            <person name="Wicker T."/>
            <person name="Bharti A.K."/>
            <person name="Chapman J."/>
            <person name="Feltus F.A."/>
            <person name="Gowik U."/>
            <person name="Grigoriev I.V."/>
            <person name="Lyons E."/>
            <person name="Maher C.A."/>
            <person name="Martis M."/>
            <person name="Narechania A."/>
            <person name="Otillar R.P."/>
            <person name="Penning B.W."/>
            <person name="Salamov A.A."/>
            <person name="Wang Y."/>
            <person name="Zhang L."/>
            <person name="Carpita N.C."/>
            <person name="Freeling M."/>
            <person name="Gingle A.R."/>
            <person name="Hash C.T."/>
            <person name="Keller B."/>
            <person name="Klein P."/>
            <person name="Kresovich S."/>
            <person name="McCann M.C."/>
            <person name="Ming R."/>
            <person name="Peterson D.G."/>
            <person name="Mehboob-ur-Rahman"/>
            <person name="Ware D."/>
            <person name="Westhoff P."/>
            <person name="Mayer K.F."/>
            <person name="Messing J."/>
            <person name="Rokhsar D.S."/>
        </authorList>
    </citation>
    <scope>NUCLEOTIDE SEQUENCE [LARGE SCALE GENOMIC DNA]</scope>
    <source>
        <strain evidence="6">cv. BTx623</strain>
    </source>
</reference>
<dbReference type="AlphaFoldDB" id="A0A1Z5S742"/>
<dbReference type="PROSITE" id="PS50026">
    <property type="entry name" value="EGF_3"/>
    <property type="match status" value="1"/>
</dbReference>
<evidence type="ECO:0000259" key="4">
    <source>
        <dbReference type="PROSITE" id="PS50026"/>
    </source>
</evidence>
<feature type="chain" id="PRO_5012645079" description="EGF-like domain-containing protein" evidence="3">
    <location>
        <begin position="41"/>
        <end position="254"/>
    </location>
</feature>
<evidence type="ECO:0000256" key="2">
    <source>
        <dbReference type="SAM" id="MobiDB-lite"/>
    </source>
</evidence>
<feature type="region of interest" description="Disordered" evidence="2">
    <location>
        <begin position="149"/>
        <end position="176"/>
    </location>
</feature>
<sequence length="254" mass="25730">MRELARGSAAAAPSEAARRRLLLLPLVVALLGGAGYTVRASVCDTANCGKGNCSETPLPPNFECHCDPGCACLNLNLSQPPLPPKDVCSVVSCGPGGKCKAVGDPLSFSYRCDCRPGYANLLNLTTLPCVNCFLGDECHALGLGPPPPAPAPSGGHGPSGPSAPPSGTKGNATDDSLGSASLGTIRSCSGFFAAIVDDSADRRSASSLPTSKVAERSSESLAPDVTVVSSHNDFAELQGGTSVPNHVQQPSMVT</sequence>
<dbReference type="STRING" id="4558.A0A1Z5S742"/>
<dbReference type="EMBL" id="CM000760">
    <property type="protein sequence ID" value="OQU91752.1"/>
    <property type="molecule type" value="Genomic_DNA"/>
</dbReference>
<feature type="domain" description="EGF-like" evidence="4">
    <location>
        <begin position="84"/>
        <end position="124"/>
    </location>
</feature>
<evidence type="ECO:0000256" key="1">
    <source>
        <dbReference type="PROSITE-ProRule" id="PRU00076"/>
    </source>
</evidence>
<dbReference type="PANTHER" id="PTHR33881:SF14">
    <property type="entry name" value="EGF-LIKE DOMAIN-CONTAINING PROTEIN"/>
    <property type="match status" value="1"/>
</dbReference>
<keyword evidence="3" id="KW-0732">Signal</keyword>
<evidence type="ECO:0000256" key="3">
    <source>
        <dbReference type="SAM" id="SignalP"/>
    </source>
</evidence>
<protein>
    <recommendedName>
        <fullName evidence="4">EGF-like domain-containing protein</fullName>
    </recommendedName>
</protein>
<proteinExistence type="predicted"/>
<reference evidence="6" key="2">
    <citation type="journal article" date="2018" name="Plant J.">
        <title>The Sorghum bicolor reference genome: improved assembly, gene annotations, a transcriptome atlas, and signatures of genome organization.</title>
        <authorList>
            <person name="McCormick R.F."/>
            <person name="Truong S.K."/>
            <person name="Sreedasyam A."/>
            <person name="Jenkins J."/>
            <person name="Shu S."/>
            <person name="Sims D."/>
            <person name="Kennedy M."/>
            <person name="Amirebrahimi M."/>
            <person name="Weers B.D."/>
            <person name="McKinley B."/>
            <person name="Mattison A."/>
            <person name="Morishige D.T."/>
            <person name="Grimwood J."/>
            <person name="Schmutz J."/>
            <person name="Mullet J.E."/>
        </authorList>
    </citation>
    <scope>NUCLEOTIDE SEQUENCE [LARGE SCALE GENOMIC DNA]</scope>
    <source>
        <strain evidence="6">cv. BTx623</strain>
    </source>
</reference>
<keyword evidence="1" id="KW-0245">EGF-like domain</keyword>
<dbReference type="Gramene" id="OQU91752">
    <property type="protein sequence ID" value="OQU91752"/>
    <property type="gene ID" value="SORBI_3001G243666"/>
</dbReference>
<name>A0A1Z5S742_SORBI</name>